<keyword evidence="1" id="KW-1133">Transmembrane helix</keyword>
<evidence type="ECO:0000256" key="1">
    <source>
        <dbReference type="SAM" id="Phobius"/>
    </source>
</evidence>
<feature type="transmembrane region" description="Helical" evidence="1">
    <location>
        <begin position="61"/>
        <end position="80"/>
    </location>
</feature>
<accession>A0A1H1KT37</accession>
<reference evidence="2 3" key="1">
    <citation type="submission" date="2016-10" db="EMBL/GenBank/DDBJ databases">
        <authorList>
            <person name="Varghese N."/>
            <person name="Submissions S."/>
        </authorList>
    </citation>
    <scope>NUCLEOTIDE SEQUENCE [LARGE SCALE GENOMIC DNA]</scope>
    <source>
        <strain evidence="2 3">Mar_2010_102</strain>
    </source>
</reference>
<proteinExistence type="predicted"/>
<dbReference type="EMBL" id="LT629745">
    <property type="protein sequence ID" value="SDR65180.1"/>
    <property type="molecule type" value="Genomic_DNA"/>
</dbReference>
<gene>
    <name evidence="2" type="ORF">SAMN04488552_0074</name>
</gene>
<protein>
    <submittedName>
        <fullName evidence="2">Uncharacterized protein</fullName>
    </submittedName>
</protein>
<keyword evidence="3" id="KW-1185">Reference proteome</keyword>
<dbReference type="Proteomes" id="UP000198858">
    <property type="component" value="Chromosome I"/>
</dbReference>
<sequence>MKFGRANPANFDYEGKEENATLRESGNGFKRIMSRSRITEEDLEHFRLEIIKEHKKKHSRVLLVSAILFLCFLVLVSIFSF</sequence>
<organism evidence="2 3">
    <name type="scientific">Christiangramia echinicola</name>
    <dbReference type="NCBI Taxonomy" id="279359"/>
    <lineage>
        <taxon>Bacteria</taxon>
        <taxon>Pseudomonadati</taxon>
        <taxon>Bacteroidota</taxon>
        <taxon>Flavobacteriia</taxon>
        <taxon>Flavobacteriales</taxon>
        <taxon>Flavobacteriaceae</taxon>
        <taxon>Christiangramia</taxon>
    </lineage>
</organism>
<dbReference type="RefSeq" id="WP_089660827.1">
    <property type="nucleotide sequence ID" value="NZ_LT629745.1"/>
</dbReference>
<evidence type="ECO:0000313" key="3">
    <source>
        <dbReference type="Proteomes" id="UP000198858"/>
    </source>
</evidence>
<dbReference type="AlphaFoldDB" id="A0A1H1KT37"/>
<keyword evidence="1" id="KW-0472">Membrane</keyword>
<evidence type="ECO:0000313" key="2">
    <source>
        <dbReference type="EMBL" id="SDR65180.1"/>
    </source>
</evidence>
<keyword evidence="1" id="KW-0812">Transmembrane</keyword>
<name>A0A1H1KT37_9FLAO</name>